<evidence type="ECO:0000256" key="4">
    <source>
        <dbReference type="ARBA" id="ARBA00023163"/>
    </source>
</evidence>
<dbReference type="RefSeq" id="WP_123042920.1">
    <property type="nucleotide sequence ID" value="NZ_CP033433.1"/>
</dbReference>
<evidence type="ECO:0000256" key="1">
    <source>
        <dbReference type="ARBA" id="ARBA00023015"/>
    </source>
</evidence>
<evidence type="ECO:0000313" key="7">
    <source>
        <dbReference type="EMBL" id="AYQ74840.1"/>
    </source>
</evidence>
<evidence type="ECO:0000256" key="2">
    <source>
        <dbReference type="ARBA" id="ARBA00023125"/>
    </source>
</evidence>
<dbReference type="GO" id="GO:0003677">
    <property type="term" value="F:DNA binding"/>
    <property type="evidence" value="ECO:0007669"/>
    <property type="project" value="UniProtKB-KW"/>
</dbReference>
<dbReference type="Gene3D" id="2.60.120.10">
    <property type="entry name" value="Jelly Rolls"/>
    <property type="match status" value="1"/>
</dbReference>
<dbReference type="SUPFAM" id="SSF46785">
    <property type="entry name" value="Winged helix' DNA-binding domain"/>
    <property type="match status" value="1"/>
</dbReference>
<dbReference type="KEGG" id="coh:EAV92_21180"/>
<protein>
    <submittedName>
        <fullName evidence="7">Crp/Fnr family transcriptional regulator</fullName>
    </submittedName>
</protein>
<dbReference type="InterPro" id="IPR050397">
    <property type="entry name" value="Env_Response_Regulators"/>
</dbReference>
<feature type="domain" description="Cyclic nucleotide-binding" evidence="5">
    <location>
        <begin position="10"/>
        <end position="131"/>
    </location>
</feature>
<dbReference type="InterPro" id="IPR018490">
    <property type="entry name" value="cNMP-bd_dom_sf"/>
</dbReference>
<dbReference type="Proteomes" id="UP000269097">
    <property type="component" value="Chromosome"/>
</dbReference>
<dbReference type="InterPro" id="IPR036390">
    <property type="entry name" value="WH_DNA-bd_sf"/>
</dbReference>
<name>A0A3G3K390_9BACL</name>
<dbReference type="InterPro" id="IPR014710">
    <property type="entry name" value="RmlC-like_jellyroll"/>
</dbReference>
<dbReference type="Pfam" id="PF13545">
    <property type="entry name" value="HTH_Crp_2"/>
    <property type="match status" value="1"/>
</dbReference>
<keyword evidence="1" id="KW-0805">Transcription regulation</keyword>
<sequence>MHPTALDTPFFQGIIRDEDREAVLSLFAERHYPKGSVVFFHGDECREMYIIKTGALKIYRQDADREIVLGHQFAGESIGELEVFHYDKYRMASVAAIEKSVLWMIKKSDLEALTKKYPEILRKAFYVVSERLNQADRKLQYLAFLDTRVRVANLLLDLGSNFGKETDQGLEIQWKVTQQHFANMIGVGRETAARALQELQQEGVIRIRNKQFSILDLETLKAIAGPDQVVSDSRKWHSTHKYMI</sequence>
<dbReference type="PANTHER" id="PTHR24567">
    <property type="entry name" value="CRP FAMILY TRANSCRIPTIONAL REGULATORY PROTEIN"/>
    <property type="match status" value="1"/>
</dbReference>
<gene>
    <name evidence="7" type="ORF">EAV92_21180</name>
</gene>
<dbReference type="InterPro" id="IPR000595">
    <property type="entry name" value="cNMP-bd_dom"/>
</dbReference>
<feature type="domain" description="HTH crp-type" evidence="6">
    <location>
        <begin position="145"/>
        <end position="218"/>
    </location>
</feature>
<keyword evidence="4" id="KW-0804">Transcription</keyword>
<dbReference type="PANTHER" id="PTHR24567:SF74">
    <property type="entry name" value="HTH-TYPE TRANSCRIPTIONAL REGULATOR ARCR"/>
    <property type="match status" value="1"/>
</dbReference>
<dbReference type="InterPro" id="IPR036388">
    <property type="entry name" value="WH-like_DNA-bd_sf"/>
</dbReference>
<dbReference type="InterPro" id="IPR012318">
    <property type="entry name" value="HTH_CRP"/>
</dbReference>
<evidence type="ECO:0000313" key="8">
    <source>
        <dbReference type="Proteomes" id="UP000269097"/>
    </source>
</evidence>
<accession>A0A3G3K390</accession>
<dbReference type="PROSITE" id="PS50042">
    <property type="entry name" value="CNMP_BINDING_3"/>
    <property type="match status" value="1"/>
</dbReference>
<dbReference type="SUPFAM" id="SSF51206">
    <property type="entry name" value="cAMP-binding domain-like"/>
    <property type="match status" value="1"/>
</dbReference>
<dbReference type="Pfam" id="PF00027">
    <property type="entry name" value="cNMP_binding"/>
    <property type="match status" value="1"/>
</dbReference>
<dbReference type="SMART" id="SM00419">
    <property type="entry name" value="HTH_CRP"/>
    <property type="match status" value="1"/>
</dbReference>
<dbReference type="PROSITE" id="PS51063">
    <property type="entry name" value="HTH_CRP_2"/>
    <property type="match status" value="1"/>
</dbReference>
<dbReference type="SMART" id="SM00100">
    <property type="entry name" value="cNMP"/>
    <property type="match status" value="1"/>
</dbReference>
<dbReference type="EMBL" id="CP033433">
    <property type="protein sequence ID" value="AYQ74840.1"/>
    <property type="molecule type" value="Genomic_DNA"/>
</dbReference>
<keyword evidence="8" id="KW-1185">Reference proteome</keyword>
<keyword evidence="3" id="KW-0010">Activator</keyword>
<dbReference type="GO" id="GO:0005829">
    <property type="term" value="C:cytosol"/>
    <property type="evidence" value="ECO:0007669"/>
    <property type="project" value="TreeGrafter"/>
</dbReference>
<keyword evidence="2" id="KW-0238">DNA-binding</keyword>
<dbReference type="CDD" id="cd00038">
    <property type="entry name" value="CAP_ED"/>
    <property type="match status" value="1"/>
</dbReference>
<dbReference type="Gene3D" id="1.10.10.10">
    <property type="entry name" value="Winged helix-like DNA-binding domain superfamily/Winged helix DNA-binding domain"/>
    <property type="match status" value="1"/>
</dbReference>
<evidence type="ECO:0000259" key="6">
    <source>
        <dbReference type="PROSITE" id="PS51063"/>
    </source>
</evidence>
<evidence type="ECO:0000259" key="5">
    <source>
        <dbReference type="PROSITE" id="PS50042"/>
    </source>
</evidence>
<reference evidence="7 8" key="1">
    <citation type="submission" date="2018-10" db="EMBL/GenBank/DDBJ databases">
        <title>Genome Sequence of Cohnella sp.</title>
        <authorList>
            <person name="Srinivasan S."/>
            <person name="Kim M.K."/>
        </authorList>
    </citation>
    <scope>NUCLEOTIDE SEQUENCE [LARGE SCALE GENOMIC DNA]</scope>
    <source>
        <strain evidence="7 8">18JY8-7</strain>
    </source>
</reference>
<proteinExistence type="predicted"/>
<dbReference type="GO" id="GO:0003700">
    <property type="term" value="F:DNA-binding transcription factor activity"/>
    <property type="evidence" value="ECO:0007669"/>
    <property type="project" value="TreeGrafter"/>
</dbReference>
<dbReference type="AlphaFoldDB" id="A0A3G3K390"/>
<evidence type="ECO:0000256" key="3">
    <source>
        <dbReference type="ARBA" id="ARBA00023159"/>
    </source>
</evidence>
<organism evidence="7 8">
    <name type="scientific">Cohnella candidum</name>
    <dbReference type="NCBI Taxonomy" id="2674991"/>
    <lineage>
        <taxon>Bacteria</taxon>
        <taxon>Bacillati</taxon>
        <taxon>Bacillota</taxon>
        <taxon>Bacilli</taxon>
        <taxon>Bacillales</taxon>
        <taxon>Paenibacillaceae</taxon>
        <taxon>Cohnella</taxon>
    </lineage>
</organism>